<comment type="caution">
    <text evidence="2">The sequence shown here is derived from an EMBL/GenBank/DDBJ whole genome shotgun (WGS) entry which is preliminary data.</text>
</comment>
<feature type="transmembrane region" description="Helical" evidence="1">
    <location>
        <begin position="92"/>
        <end position="114"/>
    </location>
</feature>
<accession>A0ABV3FXE3</accession>
<gene>
    <name evidence="2" type="ORF">AB0I48_21165</name>
</gene>
<dbReference type="Proteomes" id="UP001551695">
    <property type="component" value="Unassembled WGS sequence"/>
</dbReference>
<dbReference type="Pfam" id="PF10861">
    <property type="entry name" value="DUF2784"/>
    <property type="match status" value="1"/>
</dbReference>
<dbReference type="InterPro" id="IPR021218">
    <property type="entry name" value="DUF2784"/>
</dbReference>
<evidence type="ECO:0000313" key="2">
    <source>
        <dbReference type="EMBL" id="MEV0710081.1"/>
    </source>
</evidence>
<feature type="transmembrane region" description="Helical" evidence="1">
    <location>
        <begin position="12"/>
        <end position="29"/>
    </location>
</feature>
<proteinExistence type="predicted"/>
<keyword evidence="1" id="KW-0472">Membrane</keyword>
<evidence type="ECO:0000313" key="3">
    <source>
        <dbReference type="Proteomes" id="UP001551695"/>
    </source>
</evidence>
<name>A0ABV3FXE3_9NOCA</name>
<keyword evidence="1" id="KW-1133">Transmembrane helix</keyword>
<dbReference type="EMBL" id="JBFAKC010000009">
    <property type="protein sequence ID" value="MEV0710081.1"/>
    <property type="molecule type" value="Genomic_DNA"/>
</dbReference>
<evidence type="ECO:0000256" key="1">
    <source>
        <dbReference type="SAM" id="Phobius"/>
    </source>
</evidence>
<organism evidence="2 3">
    <name type="scientific">Nocardia aurea</name>
    <dbReference type="NCBI Taxonomy" id="2144174"/>
    <lineage>
        <taxon>Bacteria</taxon>
        <taxon>Bacillati</taxon>
        <taxon>Actinomycetota</taxon>
        <taxon>Actinomycetes</taxon>
        <taxon>Mycobacteriales</taxon>
        <taxon>Nocardiaceae</taxon>
        <taxon>Nocardia</taxon>
    </lineage>
</organism>
<feature type="transmembrane region" description="Helical" evidence="1">
    <location>
        <begin position="36"/>
        <end position="53"/>
    </location>
</feature>
<reference evidence="2 3" key="1">
    <citation type="submission" date="2024-06" db="EMBL/GenBank/DDBJ databases">
        <title>The Natural Products Discovery Center: Release of the First 8490 Sequenced Strains for Exploring Actinobacteria Biosynthetic Diversity.</title>
        <authorList>
            <person name="Kalkreuter E."/>
            <person name="Kautsar S.A."/>
            <person name="Yang D."/>
            <person name="Bader C.D."/>
            <person name="Teijaro C.N."/>
            <person name="Fluegel L."/>
            <person name="Davis C.M."/>
            <person name="Simpson J.R."/>
            <person name="Lauterbach L."/>
            <person name="Steele A.D."/>
            <person name="Gui C."/>
            <person name="Meng S."/>
            <person name="Li G."/>
            <person name="Viehrig K."/>
            <person name="Ye F."/>
            <person name="Su P."/>
            <person name="Kiefer A.F."/>
            <person name="Nichols A."/>
            <person name="Cepeda A.J."/>
            <person name="Yan W."/>
            <person name="Fan B."/>
            <person name="Jiang Y."/>
            <person name="Adhikari A."/>
            <person name="Zheng C.-J."/>
            <person name="Schuster L."/>
            <person name="Cowan T.M."/>
            <person name="Smanski M.J."/>
            <person name="Chevrette M.G."/>
            <person name="De Carvalho L.P.S."/>
            <person name="Shen B."/>
        </authorList>
    </citation>
    <scope>NUCLEOTIDE SEQUENCE [LARGE SCALE GENOMIC DNA]</scope>
    <source>
        <strain evidence="2 3">NPDC050403</strain>
    </source>
</reference>
<keyword evidence="1" id="KW-0812">Transmembrane</keyword>
<dbReference type="RefSeq" id="WP_355084163.1">
    <property type="nucleotide sequence ID" value="NZ_JBEXKW010000007.1"/>
</dbReference>
<protein>
    <submittedName>
        <fullName evidence="2">DUF2784 domain-containing protein</fullName>
    </submittedName>
</protein>
<sequence>MLYRLLADATAVLHFAFVAYVVVGGFLAWRWPRTLWLHLLAVGWGFGTVLVGYDCPLTHLEDWSRRRAGEDGLPSSGFIDHYLTGVIYPESALGLVRVLVAICVITSWTGYLLLRRRRAAEELHRGCRA</sequence>
<keyword evidence="3" id="KW-1185">Reference proteome</keyword>